<protein>
    <submittedName>
        <fullName evidence="3">Variant SH3 domain</fullName>
    </submittedName>
</protein>
<evidence type="ECO:0000313" key="3">
    <source>
        <dbReference type="EMBL" id="VEB97470.1"/>
    </source>
</evidence>
<keyword evidence="1" id="KW-0728">SH3 domain</keyword>
<dbReference type="Pfam" id="PF07653">
    <property type="entry name" value="SH3_2"/>
    <property type="match status" value="2"/>
</dbReference>
<dbReference type="EMBL" id="LR134201">
    <property type="protein sequence ID" value="VEB97470.1"/>
    <property type="molecule type" value="Genomic_DNA"/>
</dbReference>
<evidence type="ECO:0000256" key="1">
    <source>
        <dbReference type="ARBA" id="ARBA00022443"/>
    </source>
</evidence>
<dbReference type="RefSeq" id="WP_126356200.1">
    <property type="nucleotide sequence ID" value="NZ_LR134201.1"/>
</dbReference>
<dbReference type="Gene3D" id="2.30.30.40">
    <property type="entry name" value="SH3 Domains"/>
    <property type="match status" value="1"/>
</dbReference>
<evidence type="ECO:0000313" key="4">
    <source>
        <dbReference type="Proteomes" id="UP000274122"/>
    </source>
</evidence>
<organism evidence="3 4">
    <name type="scientific">Cedecea lapagei</name>
    <dbReference type="NCBI Taxonomy" id="158823"/>
    <lineage>
        <taxon>Bacteria</taxon>
        <taxon>Pseudomonadati</taxon>
        <taxon>Pseudomonadota</taxon>
        <taxon>Gammaproteobacteria</taxon>
        <taxon>Enterobacterales</taxon>
        <taxon>Enterobacteriaceae</taxon>
        <taxon>Cedecea</taxon>
    </lineage>
</organism>
<dbReference type="KEGG" id="clap:NCTC11466_02181"/>
<dbReference type="Proteomes" id="UP000274122">
    <property type="component" value="Chromosome"/>
</dbReference>
<dbReference type="OrthoDB" id="1030757at2"/>
<dbReference type="SUPFAM" id="SSF50044">
    <property type="entry name" value="SH3-domain"/>
    <property type="match status" value="2"/>
</dbReference>
<name>A0A3S4JZA4_9ENTR</name>
<dbReference type="PIRSF" id="PIRSF034961">
    <property type="entry name" value="UCP034961_SH3_2"/>
    <property type="match status" value="1"/>
</dbReference>
<gene>
    <name evidence="3" type="ORF">NCTC11466_02181</name>
</gene>
<dbReference type="PROSITE" id="PS50002">
    <property type="entry name" value="SH3"/>
    <property type="match status" value="1"/>
</dbReference>
<sequence length="116" mass="13372">MNRIAIVTKKYLSAFPDPIQIKQHETVAISHSDLEWRGWVWVTLSSGKSGWAPQQIFRQAGQHRAVCLEDYNAHELSVNVDEKLSVKRSLNDWYWAETSGGEWGWVPHENVALLRD</sequence>
<evidence type="ECO:0000259" key="2">
    <source>
        <dbReference type="PROSITE" id="PS50002"/>
    </source>
</evidence>
<dbReference type="InterPro" id="IPR001452">
    <property type="entry name" value="SH3_domain"/>
</dbReference>
<dbReference type="InterPro" id="IPR014593">
    <property type="entry name" value="UCP034961_SH3_2"/>
</dbReference>
<dbReference type="AlphaFoldDB" id="A0A3S4JZA4"/>
<reference evidence="3 4" key="1">
    <citation type="submission" date="2018-12" db="EMBL/GenBank/DDBJ databases">
        <authorList>
            <consortium name="Pathogen Informatics"/>
        </authorList>
    </citation>
    <scope>NUCLEOTIDE SEQUENCE [LARGE SCALE GENOMIC DNA]</scope>
    <source>
        <strain evidence="3 4">NCTC11466</strain>
    </source>
</reference>
<dbReference type="CDD" id="cd00174">
    <property type="entry name" value="SH3"/>
    <property type="match status" value="1"/>
</dbReference>
<proteinExistence type="predicted"/>
<keyword evidence="4" id="KW-1185">Reference proteome</keyword>
<dbReference type="SMART" id="SM00326">
    <property type="entry name" value="SH3"/>
    <property type="match status" value="2"/>
</dbReference>
<accession>A0A3S4JZA4</accession>
<dbReference type="InterPro" id="IPR036028">
    <property type="entry name" value="SH3-like_dom_sf"/>
</dbReference>
<feature type="domain" description="SH3" evidence="2">
    <location>
        <begin position="60"/>
        <end position="116"/>
    </location>
</feature>